<evidence type="ECO:0000313" key="3">
    <source>
        <dbReference type="Proteomes" id="UP000823941"/>
    </source>
</evidence>
<evidence type="ECO:0000313" key="2">
    <source>
        <dbReference type="EMBL" id="KAG7308993.1"/>
    </source>
</evidence>
<keyword evidence="1" id="KW-0732">Signal</keyword>
<dbReference type="EMBL" id="JAHIBW010000007">
    <property type="protein sequence ID" value="KAG7308993.1"/>
    <property type="molecule type" value="Genomic_DNA"/>
</dbReference>
<feature type="signal peptide" evidence="1">
    <location>
        <begin position="1"/>
        <end position="19"/>
    </location>
</feature>
<gene>
    <name evidence="2" type="ORF">JYU34_004851</name>
</gene>
<name>A0ABQ7QVD2_PLUXY</name>
<organism evidence="2 3">
    <name type="scientific">Plutella xylostella</name>
    <name type="common">Diamondback moth</name>
    <name type="synonym">Plutella maculipennis</name>
    <dbReference type="NCBI Taxonomy" id="51655"/>
    <lineage>
        <taxon>Eukaryota</taxon>
        <taxon>Metazoa</taxon>
        <taxon>Ecdysozoa</taxon>
        <taxon>Arthropoda</taxon>
        <taxon>Hexapoda</taxon>
        <taxon>Insecta</taxon>
        <taxon>Pterygota</taxon>
        <taxon>Neoptera</taxon>
        <taxon>Endopterygota</taxon>
        <taxon>Lepidoptera</taxon>
        <taxon>Glossata</taxon>
        <taxon>Ditrysia</taxon>
        <taxon>Yponomeutoidea</taxon>
        <taxon>Plutellidae</taxon>
        <taxon>Plutella</taxon>
    </lineage>
</organism>
<reference evidence="2 3" key="1">
    <citation type="submission" date="2021-06" db="EMBL/GenBank/DDBJ databases">
        <title>A haploid diamondback moth (Plutella xylostella L.) genome assembly resolves 31 chromosomes and identifies a diamide resistance mutation.</title>
        <authorList>
            <person name="Ward C.M."/>
            <person name="Perry K.D."/>
            <person name="Baker G."/>
            <person name="Powis K."/>
            <person name="Heckel D.G."/>
            <person name="Baxter S.W."/>
        </authorList>
    </citation>
    <scope>NUCLEOTIDE SEQUENCE [LARGE SCALE GENOMIC DNA]</scope>
    <source>
        <strain evidence="2 3">LV</strain>
        <tissue evidence="2">Single pupa</tissue>
    </source>
</reference>
<keyword evidence="3" id="KW-1185">Reference proteome</keyword>
<accession>A0ABQ7QVD2</accession>
<proteinExistence type="predicted"/>
<dbReference type="Proteomes" id="UP000823941">
    <property type="component" value="Chromosome 7"/>
</dbReference>
<comment type="caution">
    <text evidence="2">The sequence shown here is derived from an EMBL/GenBank/DDBJ whole genome shotgun (WGS) entry which is preliminary data.</text>
</comment>
<evidence type="ECO:0000256" key="1">
    <source>
        <dbReference type="SAM" id="SignalP"/>
    </source>
</evidence>
<sequence>MNNLYITIILVLLSATSQGAVLNGTRKTKTNHVQQTGSGKLLCKCPIFDSNNSCESAEEIIRLASVAHQLAQRSKCAAQESMRFRRDSADRAQKINKELFILCEEMKKMAYDVGKLAKCYMKQQDNDCTAGMPMPCQSIN</sequence>
<protein>
    <submittedName>
        <fullName evidence="2">Uncharacterized protein</fullName>
    </submittedName>
</protein>
<feature type="chain" id="PRO_5046459382" evidence="1">
    <location>
        <begin position="20"/>
        <end position="140"/>
    </location>
</feature>